<gene>
    <name evidence="3" type="ORF">RDB_LOCUS9854</name>
</gene>
<feature type="domain" description="BTB" evidence="2">
    <location>
        <begin position="81"/>
        <end position="150"/>
    </location>
</feature>
<sequence>MVKNKHGKGADNTSATNAKRDNEAKANISSDGTPKENGSVHSTNGRGASTKGEESTRPRESSSKEPPSPTRAIRWPDFQSSDLEVMVAETTVFRVHQEIMAAHSKFFQEQLQVTVDSEGLVIAPRSKDVPVVVLRDICVDAFANILSLVYPRPGAHPRQTFTALQAEELLQTAHALGMPGIIRFATDILVRDPKSTPILLYQIAKRYSLAHLQLQSFRELVYRTRPLGDDEASIIGAETTAQIARLREHWRAGIFTRFEPVQSDGQDATKPHRSGEESELVEWSGYKASESTGARPELGRCQQAILEALKVVFRVDGPKTEFEGYIIQQELSVMRNLAEWLRLGKLRGGTSLCQGCMGSIDRAVRVYCQKDEMDVRIEREVGGSPESGEQHFFDC</sequence>
<evidence type="ECO:0000259" key="2">
    <source>
        <dbReference type="PROSITE" id="PS50097"/>
    </source>
</evidence>
<feature type="region of interest" description="Disordered" evidence="1">
    <location>
        <begin position="262"/>
        <end position="281"/>
    </location>
</feature>
<dbReference type="Gene3D" id="3.30.710.10">
    <property type="entry name" value="Potassium Channel Kv1.1, Chain A"/>
    <property type="match status" value="1"/>
</dbReference>
<dbReference type="SMART" id="SM00225">
    <property type="entry name" value="BTB"/>
    <property type="match status" value="1"/>
</dbReference>
<evidence type="ECO:0000313" key="3">
    <source>
        <dbReference type="EMBL" id="CAE6349394.1"/>
    </source>
</evidence>
<organism evidence="3 4">
    <name type="scientific">Rhizoctonia solani</name>
    <dbReference type="NCBI Taxonomy" id="456999"/>
    <lineage>
        <taxon>Eukaryota</taxon>
        <taxon>Fungi</taxon>
        <taxon>Dikarya</taxon>
        <taxon>Basidiomycota</taxon>
        <taxon>Agaricomycotina</taxon>
        <taxon>Agaricomycetes</taxon>
        <taxon>Cantharellales</taxon>
        <taxon>Ceratobasidiaceae</taxon>
        <taxon>Rhizoctonia</taxon>
    </lineage>
</organism>
<dbReference type="OrthoDB" id="3057168at2759"/>
<evidence type="ECO:0000256" key="1">
    <source>
        <dbReference type="SAM" id="MobiDB-lite"/>
    </source>
</evidence>
<feature type="compositionally biased region" description="Basic and acidic residues" evidence="1">
    <location>
        <begin position="51"/>
        <end position="63"/>
    </location>
</feature>
<name>A0A8H2WBJ3_9AGAM</name>
<dbReference type="CDD" id="cd18186">
    <property type="entry name" value="BTB_POZ_ZBTB_KLHL-like"/>
    <property type="match status" value="1"/>
</dbReference>
<dbReference type="EMBL" id="CAJMWS010000052">
    <property type="protein sequence ID" value="CAE6349394.1"/>
    <property type="molecule type" value="Genomic_DNA"/>
</dbReference>
<dbReference type="InterPro" id="IPR000210">
    <property type="entry name" value="BTB/POZ_dom"/>
</dbReference>
<accession>A0A8H2WBJ3</accession>
<comment type="caution">
    <text evidence="3">The sequence shown here is derived from an EMBL/GenBank/DDBJ whole genome shotgun (WGS) entry which is preliminary data.</text>
</comment>
<evidence type="ECO:0000313" key="4">
    <source>
        <dbReference type="Proteomes" id="UP000663846"/>
    </source>
</evidence>
<reference evidence="3" key="1">
    <citation type="submission" date="2021-01" db="EMBL/GenBank/DDBJ databases">
        <authorList>
            <person name="Kaushik A."/>
        </authorList>
    </citation>
    <scope>NUCLEOTIDE SEQUENCE</scope>
    <source>
        <strain evidence="3">AG1-1C</strain>
    </source>
</reference>
<feature type="compositionally biased region" description="Basic and acidic residues" evidence="1">
    <location>
        <begin position="267"/>
        <end position="276"/>
    </location>
</feature>
<dbReference type="PROSITE" id="PS50097">
    <property type="entry name" value="BTB"/>
    <property type="match status" value="1"/>
</dbReference>
<dbReference type="InterPro" id="IPR011333">
    <property type="entry name" value="SKP1/BTB/POZ_sf"/>
</dbReference>
<dbReference type="SUPFAM" id="SSF54695">
    <property type="entry name" value="POZ domain"/>
    <property type="match status" value="1"/>
</dbReference>
<proteinExistence type="predicted"/>
<dbReference type="AlphaFoldDB" id="A0A8H2WBJ3"/>
<feature type="region of interest" description="Disordered" evidence="1">
    <location>
        <begin position="1"/>
        <end position="76"/>
    </location>
</feature>
<protein>
    <recommendedName>
        <fullName evidence="2">BTB domain-containing protein</fullName>
    </recommendedName>
</protein>
<dbReference type="Proteomes" id="UP000663846">
    <property type="component" value="Unassembled WGS sequence"/>
</dbReference>
<dbReference type="Pfam" id="PF00651">
    <property type="entry name" value="BTB"/>
    <property type="match status" value="1"/>
</dbReference>